<reference evidence="6" key="1">
    <citation type="submission" date="2020-06" db="EMBL/GenBank/DDBJ databases">
        <authorList>
            <consortium name="Plant Systems Biology data submission"/>
        </authorList>
    </citation>
    <scope>NUCLEOTIDE SEQUENCE</scope>
    <source>
        <strain evidence="6">D6</strain>
    </source>
</reference>
<keyword evidence="7" id="KW-1185">Reference proteome</keyword>
<evidence type="ECO:0000313" key="7">
    <source>
        <dbReference type="Proteomes" id="UP001153069"/>
    </source>
</evidence>
<feature type="compositionally biased region" description="Polar residues" evidence="2">
    <location>
        <begin position="60"/>
        <end position="79"/>
    </location>
</feature>
<dbReference type="AlphaFoldDB" id="A0A9N8HAC6"/>
<dbReference type="Gene3D" id="4.10.60.10">
    <property type="entry name" value="Zinc finger, CCHC-type"/>
    <property type="match status" value="1"/>
</dbReference>
<dbReference type="SUPFAM" id="SSF57756">
    <property type="entry name" value="Retrovirus zinc finger-like domains"/>
    <property type="match status" value="1"/>
</dbReference>
<feature type="region of interest" description="Disordered" evidence="2">
    <location>
        <begin position="60"/>
        <end position="89"/>
    </location>
</feature>
<accession>A0A9N8HAC6</accession>
<dbReference type="SUPFAM" id="SSF82771">
    <property type="entry name" value="GIY-YIG endonuclease"/>
    <property type="match status" value="1"/>
</dbReference>
<feature type="signal peptide" evidence="3">
    <location>
        <begin position="1"/>
        <end position="28"/>
    </location>
</feature>
<dbReference type="PROSITE" id="PS50164">
    <property type="entry name" value="GIY_YIG"/>
    <property type="match status" value="1"/>
</dbReference>
<feature type="chain" id="PRO_5040318252" evidence="3">
    <location>
        <begin position="29"/>
        <end position="437"/>
    </location>
</feature>
<dbReference type="InterPro" id="IPR000305">
    <property type="entry name" value="GIY-YIG_endonuc"/>
</dbReference>
<evidence type="ECO:0000313" key="6">
    <source>
        <dbReference type="EMBL" id="CAB9502693.1"/>
    </source>
</evidence>
<evidence type="ECO:0000256" key="2">
    <source>
        <dbReference type="SAM" id="MobiDB-lite"/>
    </source>
</evidence>
<evidence type="ECO:0000256" key="3">
    <source>
        <dbReference type="SAM" id="SignalP"/>
    </source>
</evidence>
<proteinExistence type="predicted"/>
<sequence>MRSKASDSFLLAVVASCLLFLLASDAVAFQVSHGRYPVQCSTSSTGRISSTATIRTRGLCSTQRNNVSNDPEDNSSLSSILPHDNESGRKQRPKFLLSIRQFVDRCLALVLQNHKLPSRWRRLKSLVRTIVERYTIYVLECSDGKYYVGSTRNKKRRFQEHFHNPGRGGAVWTKLYRPIRVLQQYKRVPAQYALGLESKVTAEIMLEYGVNNVRGAMFCSPRNYTTRKIDTLTNFLGHYNELSYVSVRQYLQSELPVPTYNSTSSRKNSPLRRSIRRVSRADDTCFQCGQKGHWAVDCPSSTKEQRLQINRNKGWRKISNHNLTSSSNSSNNQSTAEPPEPSPELMEAASNKRQYNSGKKNKRKMQDPFNGWDISEEEEDGNKQDISIEEEDDNEQDPYNGWDISEEEEDDVSEEEEDGTVVNGIRLQGSREPPNGS</sequence>
<dbReference type="Pfam" id="PF01541">
    <property type="entry name" value="GIY-YIG"/>
    <property type="match status" value="1"/>
</dbReference>
<dbReference type="PROSITE" id="PS50158">
    <property type="entry name" value="ZF_CCHC"/>
    <property type="match status" value="1"/>
</dbReference>
<protein>
    <submittedName>
        <fullName evidence="6">CULLIN</fullName>
    </submittedName>
</protein>
<dbReference type="InterPro" id="IPR036875">
    <property type="entry name" value="Znf_CCHC_sf"/>
</dbReference>
<keyword evidence="1" id="KW-0863">Zinc-finger</keyword>
<feature type="domain" description="GIY-YIG" evidence="5">
    <location>
        <begin position="132"/>
        <end position="210"/>
    </location>
</feature>
<evidence type="ECO:0000259" key="4">
    <source>
        <dbReference type="PROSITE" id="PS50158"/>
    </source>
</evidence>
<dbReference type="SMART" id="SM00343">
    <property type="entry name" value="ZnF_C2HC"/>
    <property type="match status" value="1"/>
</dbReference>
<evidence type="ECO:0000256" key="1">
    <source>
        <dbReference type="PROSITE-ProRule" id="PRU00047"/>
    </source>
</evidence>
<name>A0A9N8HAC6_9STRA</name>
<evidence type="ECO:0000259" key="5">
    <source>
        <dbReference type="PROSITE" id="PS50164"/>
    </source>
</evidence>
<comment type="caution">
    <text evidence="6">The sequence shown here is derived from an EMBL/GenBank/DDBJ whole genome shotgun (WGS) entry which is preliminary data.</text>
</comment>
<dbReference type="Proteomes" id="UP001153069">
    <property type="component" value="Unassembled WGS sequence"/>
</dbReference>
<keyword evidence="3" id="KW-0732">Signal</keyword>
<dbReference type="Gene3D" id="3.40.1440.10">
    <property type="entry name" value="GIY-YIG endonuclease"/>
    <property type="match status" value="1"/>
</dbReference>
<feature type="domain" description="CCHC-type" evidence="4">
    <location>
        <begin position="285"/>
        <end position="300"/>
    </location>
</feature>
<organism evidence="6 7">
    <name type="scientific">Seminavis robusta</name>
    <dbReference type="NCBI Taxonomy" id="568900"/>
    <lineage>
        <taxon>Eukaryota</taxon>
        <taxon>Sar</taxon>
        <taxon>Stramenopiles</taxon>
        <taxon>Ochrophyta</taxon>
        <taxon>Bacillariophyta</taxon>
        <taxon>Bacillariophyceae</taxon>
        <taxon>Bacillariophycidae</taxon>
        <taxon>Naviculales</taxon>
        <taxon>Naviculaceae</taxon>
        <taxon>Seminavis</taxon>
    </lineage>
</organism>
<keyword evidence="1" id="KW-0862">Zinc</keyword>
<feature type="compositionally biased region" description="Low complexity" evidence="2">
    <location>
        <begin position="320"/>
        <end position="334"/>
    </location>
</feature>
<dbReference type="GO" id="GO:0003676">
    <property type="term" value="F:nucleic acid binding"/>
    <property type="evidence" value="ECO:0007669"/>
    <property type="project" value="InterPro"/>
</dbReference>
<keyword evidence="1" id="KW-0479">Metal-binding</keyword>
<feature type="region of interest" description="Disordered" evidence="2">
    <location>
        <begin position="311"/>
        <end position="437"/>
    </location>
</feature>
<feature type="compositionally biased region" description="Acidic residues" evidence="2">
    <location>
        <begin position="387"/>
        <end position="396"/>
    </location>
</feature>
<dbReference type="GO" id="GO:0008270">
    <property type="term" value="F:zinc ion binding"/>
    <property type="evidence" value="ECO:0007669"/>
    <property type="project" value="UniProtKB-KW"/>
</dbReference>
<dbReference type="EMBL" id="CAICTM010000142">
    <property type="protein sequence ID" value="CAB9502693.1"/>
    <property type="molecule type" value="Genomic_DNA"/>
</dbReference>
<feature type="compositionally biased region" description="Acidic residues" evidence="2">
    <location>
        <begin position="404"/>
        <end position="419"/>
    </location>
</feature>
<dbReference type="Pfam" id="PF00098">
    <property type="entry name" value="zf-CCHC"/>
    <property type="match status" value="1"/>
</dbReference>
<gene>
    <name evidence="6" type="ORF">SEMRO_143_G066670.1</name>
</gene>
<dbReference type="OrthoDB" id="48474at2759"/>
<dbReference type="InterPro" id="IPR035901">
    <property type="entry name" value="GIY-YIG_endonuc_sf"/>
</dbReference>
<dbReference type="InterPro" id="IPR001878">
    <property type="entry name" value="Znf_CCHC"/>
</dbReference>